<protein>
    <submittedName>
        <fullName evidence="2">Uncharacterized protein</fullName>
    </submittedName>
</protein>
<gene>
    <name evidence="2" type="ORF">D5H75_23210</name>
</gene>
<organism evidence="2 3">
    <name type="scientific">Bailinhaonella thermotolerans</name>
    <dbReference type="NCBI Taxonomy" id="1070861"/>
    <lineage>
        <taxon>Bacteria</taxon>
        <taxon>Bacillati</taxon>
        <taxon>Actinomycetota</taxon>
        <taxon>Actinomycetes</taxon>
        <taxon>Streptosporangiales</taxon>
        <taxon>Streptosporangiaceae</taxon>
        <taxon>Bailinhaonella</taxon>
    </lineage>
</organism>
<evidence type="ECO:0000313" key="2">
    <source>
        <dbReference type="EMBL" id="RJL30476.1"/>
    </source>
</evidence>
<dbReference type="InterPro" id="IPR036890">
    <property type="entry name" value="HATPase_C_sf"/>
</dbReference>
<comment type="caution">
    <text evidence="2">The sequence shown here is derived from an EMBL/GenBank/DDBJ whole genome shotgun (WGS) entry which is preliminary data.</text>
</comment>
<reference evidence="2 3" key="1">
    <citation type="submission" date="2018-09" db="EMBL/GenBank/DDBJ databases">
        <title>YIM 75507 draft genome.</title>
        <authorList>
            <person name="Tang S."/>
            <person name="Feng Y."/>
        </authorList>
    </citation>
    <scope>NUCLEOTIDE SEQUENCE [LARGE SCALE GENOMIC DNA]</scope>
    <source>
        <strain evidence="2 3">YIM 75507</strain>
    </source>
</reference>
<evidence type="ECO:0000256" key="1">
    <source>
        <dbReference type="SAM" id="MobiDB-lite"/>
    </source>
</evidence>
<dbReference type="SUPFAM" id="SSF55874">
    <property type="entry name" value="ATPase domain of HSP90 chaperone/DNA topoisomerase II/histidine kinase"/>
    <property type="match status" value="1"/>
</dbReference>
<feature type="compositionally biased region" description="Low complexity" evidence="1">
    <location>
        <begin position="33"/>
        <end position="54"/>
    </location>
</feature>
<proteinExistence type="predicted"/>
<sequence length="112" mass="10921">MRLHAPGARVSIEPAYRPTLLAIRVADDGGRPGTAPARAAAAGGAETAAGDAGASRTGEAGSAGDGSRLGAGAREGHGLVGMRERAPALGGWFSAGPRPDGGFLVHAGLPTE</sequence>
<feature type="region of interest" description="Disordered" evidence="1">
    <location>
        <begin position="27"/>
        <end position="81"/>
    </location>
</feature>
<evidence type="ECO:0000313" key="3">
    <source>
        <dbReference type="Proteomes" id="UP000265768"/>
    </source>
</evidence>
<dbReference type="AlphaFoldDB" id="A0A3A4ALF2"/>
<name>A0A3A4ALF2_9ACTN</name>
<dbReference type="Proteomes" id="UP000265768">
    <property type="component" value="Unassembled WGS sequence"/>
</dbReference>
<dbReference type="Gene3D" id="3.30.565.10">
    <property type="entry name" value="Histidine kinase-like ATPase, C-terminal domain"/>
    <property type="match status" value="1"/>
</dbReference>
<keyword evidence="3" id="KW-1185">Reference proteome</keyword>
<accession>A0A3A4ALF2</accession>
<dbReference type="EMBL" id="QZEY01000009">
    <property type="protein sequence ID" value="RJL30476.1"/>
    <property type="molecule type" value="Genomic_DNA"/>
</dbReference>